<evidence type="ECO:0000313" key="4">
    <source>
        <dbReference type="EMBL" id="SJZ34024.1"/>
    </source>
</evidence>
<dbReference type="InterPro" id="IPR011063">
    <property type="entry name" value="TilS/TtcA_N"/>
</dbReference>
<keyword evidence="2" id="KW-0067">ATP-binding</keyword>
<dbReference type="OrthoDB" id="9801054at2"/>
<reference evidence="4 5" key="1">
    <citation type="submission" date="2017-02" db="EMBL/GenBank/DDBJ databases">
        <authorList>
            <person name="Peterson S.W."/>
        </authorList>
    </citation>
    <scope>NUCLEOTIDE SEQUENCE [LARGE SCALE GENOMIC DNA]</scope>
    <source>
        <strain evidence="4 5">ATCC 700028</strain>
    </source>
</reference>
<dbReference type="RefSeq" id="WP_078692651.1">
    <property type="nucleotide sequence ID" value="NZ_FUWX01000004.1"/>
</dbReference>
<feature type="binding site" evidence="2">
    <location>
        <position position="153"/>
    </location>
    <ligand>
        <name>ATP</name>
        <dbReference type="ChEBI" id="CHEBI:30616"/>
    </ligand>
</feature>
<feature type="binding site" evidence="2">
    <location>
        <position position="148"/>
    </location>
    <ligand>
        <name>ATP</name>
        <dbReference type="ChEBI" id="CHEBI:30616"/>
    </ligand>
</feature>
<evidence type="ECO:0000256" key="1">
    <source>
        <dbReference type="ARBA" id="ARBA00022679"/>
    </source>
</evidence>
<sequence length="268" mass="30493">MNEENISKGAMATESIRTTYRKKIWSKFTKAIKDFDLIKDGDKIAIGVSGGKDSLLLCKLFQELKRDRSKNFEVAFISMNPGFGAMDLEQFKKNLEDLEIPCEIFEANVWEVAFDQDPNNPCFLCAKMRRGVLYNKVEELGYNKLALGHHFDDLVETALINMFYAGTIKTMIPKVKSTSGKLELIRPLIYIKEKDIISYTEKNEIQAMACGCPIESGKVDSKRKEIKDLLKTLESQNSQIKQSIFNSLKNINLDYVLGYTRGNKNDGE</sequence>
<organism evidence="4 5">
    <name type="scientific">Cetobacterium ceti</name>
    <dbReference type="NCBI Taxonomy" id="180163"/>
    <lineage>
        <taxon>Bacteria</taxon>
        <taxon>Fusobacteriati</taxon>
        <taxon>Fusobacteriota</taxon>
        <taxon>Fusobacteriia</taxon>
        <taxon>Fusobacteriales</taxon>
        <taxon>Fusobacteriaceae</taxon>
        <taxon>Cetobacterium</taxon>
    </lineage>
</organism>
<dbReference type="EMBL" id="FUWX01000004">
    <property type="protein sequence ID" value="SJZ34024.1"/>
    <property type="molecule type" value="Genomic_DNA"/>
</dbReference>
<feature type="binding site" evidence="2">
    <location>
        <position position="77"/>
    </location>
    <ligand>
        <name>ATP</name>
        <dbReference type="ChEBI" id="CHEBI:30616"/>
    </ligand>
</feature>
<dbReference type="GO" id="GO:0005524">
    <property type="term" value="F:ATP binding"/>
    <property type="evidence" value="ECO:0007669"/>
    <property type="project" value="UniProtKB-KW"/>
</dbReference>
<keyword evidence="1" id="KW-0808">Transferase</keyword>
<dbReference type="CDD" id="cd24138">
    <property type="entry name" value="TtcA-like"/>
    <property type="match status" value="1"/>
</dbReference>
<dbReference type="AlphaFoldDB" id="A0A1T4JV61"/>
<dbReference type="PIRSF" id="PIRSF004976">
    <property type="entry name" value="ATPase_YdaO"/>
    <property type="match status" value="1"/>
</dbReference>
<dbReference type="PANTHER" id="PTHR43686:SF1">
    <property type="entry name" value="AMINOTRAN_5 DOMAIN-CONTAINING PROTEIN"/>
    <property type="match status" value="1"/>
</dbReference>
<keyword evidence="2" id="KW-0547">Nucleotide-binding</keyword>
<proteinExistence type="predicted"/>
<dbReference type="GO" id="GO:0016740">
    <property type="term" value="F:transferase activity"/>
    <property type="evidence" value="ECO:0007669"/>
    <property type="project" value="UniProtKB-KW"/>
</dbReference>
<gene>
    <name evidence="4" type="ORF">SAMN02745174_00100</name>
</gene>
<dbReference type="Proteomes" id="UP000191153">
    <property type="component" value="Unassembled WGS sequence"/>
</dbReference>
<dbReference type="Pfam" id="PF01171">
    <property type="entry name" value="ATP_bind_3"/>
    <property type="match status" value="1"/>
</dbReference>
<keyword evidence="5" id="KW-1185">Reference proteome</keyword>
<feature type="binding site" evidence="2">
    <location>
        <begin position="47"/>
        <end position="49"/>
    </location>
    <ligand>
        <name>ATP</name>
        <dbReference type="ChEBI" id="CHEBI:30616"/>
    </ligand>
</feature>
<dbReference type="STRING" id="180163.SAMN02745174_00100"/>
<evidence type="ECO:0000256" key="2">
    <source>
        <dbReference type="PIRSR" id="PIRSR004976-51"/>
    </source>
</evidence>
<dbReference type="Gene3D" id="3.40.50.620">
    <property type="entry name" value="HUPs"/>
    <property type="match status" value="1"/>
</dbReference>
<dbReference type="PANTHER" id="PTHR43686">
    <property type="entry name" value="SULFURTRANSFERASE-RELATED"/>
    <property type="match status" value="1"/>
</dbReference>
<dbReference type="SUPFAM" id="SSF52402">
    <property type="entry name" value="Adenine nucleotide alpha hydrolases-like"/>
    <property type="match status" value="1"/>
</dbReference>
<evidence type="ECO:0000259" key="3">
    <source>
        <dbReference type="Pfam" id="PF01171"/>
    </source>
</evidence>
<dbReference type="InterPro" id="IPR014729">
    <property type="entry name" value="Rossmann-like_a/b/a_fold"/>
</dbReference>
<dbReference type="InterPro" id="IPR035107">
    <property type="entry name" value="tRNA_thiolation_TtcA_Ctu1"/>
</dbReference>
<feature type="binding site" evidence="2">
    <location>
        <position position="53"/>
    </location>
    <ligand>
        <name>ATP</name>
        <dbReference type="ChEBI" id="CHEBI:30616"/>
    </ligand>
</feature>
<feature type="domain" description="tRNA(Ile)-lysidine/2-thiocytidine synthase N-terminal" evidence="3">
    <location>
        <begin position="43"/>
        <end position="206"/>
    </location>
</feature>
<protein>
    <submittedName>
        <fullName evidence="4">tRNA(Ile)-lysidine synthase TilS/MesJ</fullName>
    </submittedName>
</protein>
<name>A0A1T4JV61_9FUSO</name>
<dbReference type="GO" id="GO:0008033">
    <property type="term" value="P:tRNA processing"/>
    <property type="evidence" value="ECO:0007669"/>
    <property type="project" value="InterPro"/>
</dbReference>
<evidence type="ECO:0000313" key="5">
    <source>
        <dbReference type="Proteomes" id="UP000191153"/>
    </source>
</evidence>
<accession>A0A1T4JV61</accession>